<dbReference type="Proteomes" id="UP000314294">
    <property type="component" value="Unassembled WGS sequence"/>
</dbReference>
<dbReference type="AlphaFoldDB" id="A0A4Z2EUV1"/>
<gene>
    <name evidence="2" type="ORF">EYF80_057121</name>
</gene>
<protein>
    <submittedName>
        <fullName evidence="2">Uncharacterized protein</fullName>
    </submittedName>
</protein>
<evidence type="ECO:0000313" key="2">
    <source>
        <dbReference type="EMBL" id="TNN32716.1"/>
    </source>
</evidence>
<dbReference type="EMBL" id="SRLO01002531">
    <property type="protein sequence ID" value="TNN32716.1"/>
    <property type="molecule type" value="Genomic_DNA"/>
</dbReference>
<name>A0A4Z2EUV1_9TELE</name>
<feature type="region of interest" description="Disordered" evidence="1">
    <location>
        <begin position="1"/>
        <end position="21"/>
    </location>
</feature>
<accession>A0A4Z2EUV1</accession>
<organism evidence="2 3">
    <name type="scientific">Liparis tanakae</name>
    <name type="common">Tanaka's snailfish</name>
    <dbReference type="NCBI Taxonomy" id="230148"/>
    <lineage>
        <taxon>Eukaryota</taxon>
        <taxon>Metazoa</taxon>
        <taxon>Chordata</taxon>
        <taxon>Craniata</taxon>
        <taxon>Vertebrata</taxon>
        <taxon>Euteleostomi</taxon>
        <taxon>Actinopterygii</taxon>
        <taxon>Neopterygii</taxon>
        <taxon>Teleostei</taxon>
        <taxon>Neoteleostei</taxon>
        <taxon>Acanthomorphata</taxon>
        <taxon>Eupercaria</taxon>
        <taxon>Perciformes</taxon>
        <taxon>Cottioidei</taxon>
        <taxon>Cottales</taxon>
        <taxon>Liparidae</taxon>
        <taxon>Liparis</taxon>
    </lineage>
</organism>
<reference evidence="2 3" key="1">
    <citation type="submission" date="2019-03" db="EMBL/GenBank/DDBJ databases">
        <title>First draft genome of Liparis tanakae, snailfish: a comprehensive survey of snailfish specific genes.</title>
        <authorList>
            <person name="Kim W."/>
            <person name="Song I."/>
            <person name="Jeong J.-H."/>
            <person name="Kim D."/>
            <person name="Kim S."/>
            <person name="Ryu S."/>
            <person name="Song J.Y."/>
            <person name="Lee S.K."/>
        </authorList>
    </citation>
    <scope>NUCLEOTIDE SEQUENCE [LARGE SCALE GENOMIC DNA]</scope>
    <source>
        <tissue evidence="2">Muscle</tissue>
    </source>
</reference>
<keyword evidence="3" id="KW-1185">Reference proteome</keyword>
<comment type="caution">
    <text evidence="2">The sequence shown here is derived from an EMBL/GenBank/DDBJ whole genome shotgun (WGS) entry which is preliminary data.</text>
</comment>
<evidence type="ECO:0000313" key="3">
    <source>
        <dbReference type="Proteomes" id="UP000314294"/>
    </source>
</evidence>
<proteinExistence type="predicted"/>
<feature type="region of interest" description="Disordered" evidence="1">
    <location>
        <begin position="48"/>
        <end position="73"/>
    </location>
</feature>
<sequence length="73" mass="8320">MSDTFWPAATAPGRRNTPNPTTRIFLLVSSLRKCLMRLKAIGNILGAAAETRDQDHEEEEEEEKTKKKKKLHL</sequence>
<evidence type="ECO:0000256" key="1">
    <source>
        <dbReference type="SAM" id="MobiDB-lite"/>
    </source>
</evidence>